<dbReference type="GO" id="GO:0006508">
    <property type="term" value="P:proteolysis"/>
    <property type="evidence" value="ECO:0007669"/>
    <property type="project" value="UniProtKB-KW"/>
</dbReference>
<dbReference type="InterPro" id="IPR009003">
    <property type="entry name" value="Peptidase_S1_PA"/>
</dbReference>
<dbReference type="InterPro" id="IPR001254">
    <property type="entry name" value="Trypsin_dom"/>
</dbReference>
<reference evidence="13" key="1">
    <citation type="submission" date="2025-08" db="UniProtKB">
        <authorList>
            <consortium name="RefSeq"/>
        </authorList>
    </citation>
    <scope>IDENTIFICATION</scope>
    <source>
        <strain evidence="13">15112-1751.03</strain>
        <tissue evidence="13">Whole Adult</tissue>
    </source>
</reference>
<gene>
    <name evidence="13" type="primary">LOC117570186</name>
</gene>
<dbReference type="InterPro" id="IPR038565">
    <property type="entry name" value="CLIP_sf"/>
</dbReference>
<dbReference type="InterPro" id="IPR001314">
    <property type="entry name" value="Peptidase_S1A"/>
</dbReference>
<keyword evidence="6 10" id="KW-0720">Serine protease</keyword>
<evidence type="ECO:0000313" key="12">
    <source>
        <dbReference type="Proteomes" id="UP000515160"/>
    </source>
</evidence>
<evidence type="ECO:0000256" key="9">
    <source>
        <dbReference type="ARBA" id="ARBA00024195"/>
    </source>
</evidence>
<dbReference type="Proteomes" id="UP000515160">
    <property type="component" value="Chromosome 3"/>
</dbReference>
<name>A0A6P8X8E1_DROAB</name>
<evidence type="ECO:0000256" key="2">
    <source>
        <dbReference type="ARBA" id="ARBA00022525"/>
    </source>
</evidence>
<evidence type="ECO:0000256" key="6">
    <source>
        <dbReference type="ARBA" id="ARBA00022825"/>
    </source>
</evidence>
<keyword evidence="3 10" id="KW-0645">Protease</keyword>
<feature type="domain" description="Peptidase S1" evidence="11">
    <location>
        <begin position="72"/>
        <end position="318"/>
    </location>
</feature>
<organism evidence="12 13">
    <name type="scientific">Drosophila albomicans</name>
    <name type="common">Fruit fly</name>
    <dbReference type="NCBI Taxonomy" id="7291"/>
    <lineage>
        <taxon>Eukaryota</taxon>
        <taxon>Metazoa</taxon>
        <taxon>Ecdysozoa</taxon>
        <taxon>Arthropoda</taxon>
        <taxon>Hexapoda</taxon>
        <taxon>Insecta</taxon>
        <taxon>Pterygota</taxon>
        <taxon>Neoptera</taxon>
        <taxon>Endopterygota</taxon>
        <taxon>Diptera</taxon>
        <taxon>Brachycera</taxon>
        <taxon>Muscomorpha</taxon>
        <taxon>Ephydroidea</taxon>
        <taxon>Drosophilidae</taxon>
        <taxon>Drosophila</taxon>
    </lineage>
</organism>
<comment type="similarity">
    <text evidence="9">Belongs to the peptidase S1 family. CLIP subfamily.</text>
</comment>
<evidence type="ECO:0000256" key="8">
    <source>
        <dbReference type="ARBA" id="ARBA00023157"/>
    </source>
</evidence>
<dbReference type="SMART" id="SM00020">
    <property type="entry name" value="Tryp_SPc"/>
    <property type="match status" value="1"/>
</dbReference>
<accession>A0A6P8X8E1</accession>
<keyword evidence="7" id="KW-0865">Zymogen</keyword>
<evidence type="ECO:0000256" key="7">
    <source>
        <dbReference type="ARBA" id="ARBA00023145"/>
    </source>
</evidence>
<dbReference type="RefSeq" id="XP_034107560.2">
    <property type="nucleotide sequence ID" value="XM_034251669.2"/>
</dbReference>
<dbReference type="PROSITE" id="PS50240">
    <property type="entry name" value="TRYPSIN_DOM"/>
    <property type="match status" value="1"/>
</dbReference>
<keyword evidence="2" id="KW-0964">Secreted</keyword>
<protein>
    <submittedName>
        <fullName evidence="13">Serine protease grass-like</fullName>
    </submittedName>
</protein>
<evidence type="ECO:0000256" key="3">
    <source>
        <dbReference type="ARBA" id="ARBA00022670"/>
    </source>
</evidence>
<dbReference type="InterPro" id="IPR018114">
    <property type="entry name" value="TRYPSIN_HIS"/>
</dbReference>
<dbReference type="AlphaFoldDB" id="A0A6P8X8E1"/>
<evidence type="ECO:0000259" key="11">
    <source>
        <dbReference type="PROSITE" id="PS50240"/>
    </source>
</evidence>
<dbReference type="PANTHER" id="PTHR24256">
    <property type="entry name" value="TRYPTASE-RELATED"/>
    <property type="match status" value="1"/>
</dbReference>
<evidence type="ECO:0000313" key="13">
    <source>
        <dbReference type="RefSeq" id="XP_034107560.2"/>
    </source>
</evidence>
<dbReference type="PRINTS" id="PR00722">
    <property type="entry name" value="CHYMOTRYPSIN"/>
</dbReference>
<evidence type="ECO:0000256" key="1">
    <source>
        <dbReference type="ARBA" id="ARBA00004613"/>
    </source>
</evidence>
<dbReference type="PROSITE" id="PS00135">
    <property type="entry name" value="TRYPSIN_SER"/>
    <property type="match status" value="1"/>
</dbReference>
<keyword evidence="5 10" id="KW-0378">Hydrolase</keyword>
<dbReference type="GO" id="GO:0004252">
    <property type="term" value="F:serine-type endopeptidase activity"/>
    <property type="evidence" value="ECO:0007669"/>
    <property type="project" value="InterPro"/>
</dbReference>
<dbReference type="InterPro" id="IPR043504">
    <property type="entry name" value="Peptidase_S1_PA_chymotrypsin"/>
</dbReference>
<dbReference type="Gene3D" id="2.40.10.10">
    <property type="entry name" value="Trypsin-like serine proteases"/>
    <property type="match status" value="2"/>
</dbReference>
<proteinExistence type="inferred from homology"/>
<dbReference type="InterPro" id="IPR051487">
    <property type="entry name" value="Ser/Thr_Proteases_Immune/Dev"/>
</dbReference>
<evidence type="ECO:0000256" key="10">
    <source>
        <dbReference type="RuleBase" id="RU363034"/>
    </source>
</evidence>
<dbReference type="Pfam" id="PF00089">
    <property type="entry name" value="Trypsin"/>
    <property type="match status" value="1"/>
</dbReference>
<sequence>MLLRKCSFISNIFVRKKKGTQLSADNIFYIQNSNLEKINKTVFVCCEENEKIDQAIHNLSIEDCGRFAIDKIMGGQEIQLMSRPWLALLYFKTKNGSYAFKCAGTLINKRYVLTAAHCFLDQELLSVRLGEHYISQERDCRGDFCAPPVEDIDIERIFVHEKYSRVTRHNDIALVKLSRDVEVKENITPICLPTNYDLQQEVNNMAKFHVTGWGKNENGPFSDFPKQARLNRIDRLQCQNSYPSREIVSTQICAGGVGYDSCKGDSGGPLSYIKYLNDYQRIVQYGVVSIGKRECGNGSPGVYTNVGSYIRWIAYKIATK</sequence>
<keyword evidence="12" id="KW-1185">Reference proteome</keyword>
<keyword evidence="4" id="KW-0732">Signal</keyword>
<dbReference type="CDD" id="cd00190">
    <property type="entry name" value="Tryp_SPc"/>
    <property type="match status" value="1"/>
</dbReference>
<dbReference type="FunFam" id="2.40.10.10:FF:000146">
    <property type="entry name" value="Serine protease 53"/>
    <property type="match status" value="1"/>
</dbReference>
<dbReference type="GeneID" id="117570186"/>
<comment type="subcellular location">
    <subcellularLocation>
        <location evidence="1">Secreted</location>
    </subcellularLocation>
</comment>
<evidence type="ECO:0000256" key="4">
    <source>
        <dbReference type="ARBA" id="ARBA00022729"/>
    </source>
</evidence>
<dbReference type="InterPro" id="IPR033116">
    <property type="entry name" value="TRYPSIN_SER"/>
</dbReference>
<dbReference type="Gene3D" id="3.30.1640.30">
    <property type="match status" value="1"/>
</dbReference>
<dbReference type="GO" id="GO:0005576">
    <property type="term" value="C:extracellular region"/>
    <property type="evidence" value="ECO:0007669"/>
    <property type="project" value="UniProtKB-SubCell"/>
</dbReference>
<dbReference type="SUPFAM" id="SSF50494">
    <property type="entry name" value="Trypsin-like serine proteases"/>
    <property type="match status" value="1"/>
</dbReference>
<dbReference type="PROSITE" id="PS00134">
    <property type="entry name" value="TRYPSIN_HIS"/>
    <property type="match status" value="1"/>
</dbReference>
<keyword evidence="8" id="KW-1015">Disulfide bond</keyword>
<evidence type="ECO:0000256" key="5">
    <source>
        <dbReference type="ARBA" id="ARBA00022801"/>
    </source>
</evidence>
<dbReference type="OrthoDB" id="8250810at2759"/>